<dbReference type="Proteomes" id="UP000663868">
    <property type="component" value="Unassembled WGS sequence"/>
</dbReference>
<feature type="region of interest" description="Disordered" evidence="1">
    <location>
        <begin position="110"/>
        <end position="135"/>
    </location>
</feature>
<reference evidence="3" key="1">
    <citation type="submission" date="2021-02" db="EMBL/GenBank/DDBJ databases">
        <authorList>
            <person name="Nowell W R."/>
        </authorList>
    </citation>
    <scope>NUCLEOTIDE SEQUENCE</scope>
</reference>
<dbReference type="EMBL" id="CAJOBB010001721">
    <property type="protein sequence ID" value="CAF3894867.1"/>
    <property type="molecule type" value="Genomic_DNA"/>
</dbReference>
<accession>A0A814E919</accession>
<name>A0A814E919_9BILA</name>
<evidence type="ECO:0000313" key="4">
    <source>
        <dbReference type="EMBL" id="CAF3894867.1"/>
    </source>
</evidence>
<organism evidence="3 5">
    <name type="scientific">Adineta steineri</name>
    <dbReference type="NCBI Taxonomy" id="433720"/>
    <lineage>
        <taxon>Eukaryota</taxon>
        <taxon>Metazoa</taxon>
        <taxon>Spiralia</taxon>
        <taxon>Gnathifera</taxon>
        <taxon>Rotifera</taxon>
        <taxon>Eurotatoria</taxon>
        <taxon>Bdelloidea</taxon>
        <taxon>Adinetida</taxon>
        <taxon>Adinetidae</taxon>
        <taxon>Adineta</taxon>
    </lineage>
</organism>
<dbReference type="InterPro" id="IPR008974">
    <property type="entry name" value="TRAF-like"/>
</dbReference>
<dbReference type="Gene3D" id="2.60.210.10">
    <property type="entry name" value="Apoptosis, Tumor Necrosis Factor Receptor Associated Protein 2, Chain A"/>
    <property type="match status" value="1"/>
</dbReference>
<evidence type="ECO:0000313" key="3">
    <source>
        <dbReference type="EMBL" id="CAF0966230.1"/>
    </source>
</evidence>
<feature type="compositionally biased region" description="Polar residues" evidence="1">
    <location>
        <begin position="124"/>
        <end position="135"/>
    </location>
</feature>
<protein>
    <submittedName>
        <fullName evidence="3">Uncharacterized protein</fullName>
    </submittedName>
</protein>
<comment type="caution">
    <text evidence="3">The sequence shown here is derived from an EMBL/GenBank/DDBJ whole genome shotgun (WGS) entry which is preliminary data.</text>
</comment>
<dbReference type="SUPFAM" id="SSF49599">
    <property type="entry name" value="TRAF domain-like"/>
    <property type="match status" value="1"/>
</dbReference>
<dbReference type="Proteomes" id="UP000663860">
    <property type="component" value="Unassembled WGS sequence"/>
</dbReference>
<proteinExistence type="predicted"/>
<gene>
    <name evidence="3" type="ORF">IZO911_LOCUS15786</name>
    <name evidence="4" type="ORF">KXQ929_LOCUS22488</name>
    <name evidence="2" type="ORF">VCS650_LOCUS12622</name>
</gene>
<dbReference type="Proteomes" id="UP000663891">
    <property type="component" value="Unassembled WGS sequence"/>
</dbReference>
<evidence type="ECO:0000313" key="5">
    <source>
        <dbReference type="Proteomes" id="UP000663860"/>
    </source>
</evidence>
<dbReference type="AlphaFoldDB" id="A0A814E919"/>
<dbReference type="EMBL" id="CAJNON010000098">
    <property type="protein sequence ID" value="CAF0961436.1"/>
    <property type="molecule type" value="Genomic_DNA"/>
</dbReference>
<evidence type="ECO:0000256" key="1">
    <source>
        <dbReference type="SAM" id="MobiDB-lite"/>
    </source>
</evidence>
<dbReference type="OrthoDB" id="10050183at2759"/>
<sequence length="316" mass="35756">MDLAINPYLINELVPSENALSNNYPRCMKGLTDHIVENFELTDLDNATTVNNSPTIYLSMTNTFLRTLIQDTDRNSGFNSNCQSLLTQSELNKKETNYVLSLIDQSDEDEDELNWTERREQDENSSSADRNTNVQHSSSTYALLQNQLDEMPVSTDGTLVWRIDGISKKIGDAICAKQPCIDSSYFQTCADSGHRLWCRLYLNGKTDPEFISLKVHLNFPIFNPFCGVIHFCLVDLSKNRPLQHIIKSCTVNEDNVNTGVGFDDFTDKNVLHGASSQYIHDDSICLLIRIEQTNEQKFANFNENIKDALLQSFGAT</sequence>
<evidence type="ECO:0000313" key="2">
    <source>
        <dbReference type="EMBL" id="CAF0961436.1"/>
    </source>
</evidence>
<dbReference type="EMBL" id="CAJNOE010000138">
    <property type="protein sequence ID" value="CAF0966230.1"/>
    <property type="molecule type" value="Genomic_DNA"/>
</dbReference>